<evidence type="ECO:0000313" key="1">
    <source>
        <dbReference type="EMBL" id="CAA0088819.1"/>
    </source>
</evidence>
<accession>A0A5S9NF28</accession>
<keyword evidence="2" id="KW-1185">Reference proteome</keyword>
<name>A0A5S9NF28_9HYPH</name>
<gene>
    <name evidence="1" type="ORF">STARVERO_00790</name>
</gene>
<dbReference type="EMBL" id="CACSAS010000001">
    <property type="protein sequence ID" value="CAA0088819.1"/>
    <property type="molecule type" value="Genomic_DNA"/>
</dbReference>
<protein>
    <submittedName>
        <fullName evidence="1">Uncharacterized protein</fullName>
    </submittedName>
</protein>
<evidence type="ECO:0000313" key="2">
    <source>
        <dbReference type="Proteomes" id="UP000433050"/>
    </source>
</evidence>
<reference evidence="1 2" key="1">
    <citation type="submission" date="2019-12" db="EMBL/GenBank/DDBJ databases">
        <authorList>
            <person name="Reyes-Prieto M."/>
        </authorList>
    </citation>
    <scope>NUCLEOTIDE SEQUENCE [LARGE SCALE GENOMIC DNA]</scope>
    <source>
        <strain evidence="1">HF14-78462</strain>
    </source>
</reference>
<dbReference type="RefSeq" id="WP_144343017.1">
    <property type="nucleotide sequence ID" value="NZ_CACSAS010000001.1"/>
</dbReference>
<organism evidence="1 2">
    <name type="scientific">Starkeya nomas</name>
    <dbReference type="NCBI Taxonomy" id="2666134"/>
    <lineage>
        <taxon>Bacteria</taxon>
        <taxon>Pseudomonadati</taxon>
        <taxon>Pseudomonadota</taxon>
        <taxon>Alphaproteobacteria</taxon>
        <taxon>Hyphomicrobiales</taxon>
        <taxon>Xanthobacteraceae</taxon>
        <taxon>Starkeya</taxon>
    </lineage>
</organism>
<sequence>MELILSICLIANPGTCREEAVSVSAELRPAPVQCMIGAPPVIAEWSETHPKWKVTKWRCARPGAAGRDI</sequence>
<dbReference type="Proteomes" id="UP000433050">
    <property type="component" value="Unassembled WGS sequence"/>
</dbReference>
<dbReference type="AlphaFoldDB" id="A0A5S9NF28"/>
<proteinExistence type="predicted"/>